<proteinExistence type="predicted"/>
<dbReference type="Pfam" id="PF08021">
    <property type="entry name" value="FAD_binding_9"/>
    <property type="match status" value="1"/>
</dbReference>
<dbReference type="Pfam" id="PF04954">
    <property type="entry name" value="SIP"/>
    <property type="match status" value="1"/>
</dbReference>
<dbReference type="GO" id="GO:0016491">
    <property type="term" value="F:oxidoreductase activity"/>
    <property type="evidence" value="ECO:0007669"/>
    <property type="project" value="InterPro"/>
</dbReference>
<dbReference type="SUPFAM" id="SSF63380">
    <property type="entry name" value="Riboflavin synthase domain-like"/>
    <property type="match status" value="1"/>
</dbReference>
<dbReference type="Gene3D" id="3.40.50.80">
    <property type="entry name" value="Nucleotide-binding domain of ferredoxin-NADP reductase (FNR) module"/>
    <property type="match status" value="1"/>
</dbReference>
<reference evidence="2 3" key="1">
    <citation type="submission" date="2016-09" db="EMBL/GenBank/DDBJ databases">
        <authorList>
            <person name="Capua I."/>
            <person name="De Benedictis P."/>
            <person name="Joannis T."/>
            <person name="Lombin L.H."/>
            <person name="Cattoli G."/>
        </authorList>
    </citation>
    <scope>NUCLEOTIDE SEQUENCE [LARGE SCALE GENOMIC DNA]</scope>
    <source>
        <strain evidence="2 3">ISLP-3</strain>
    </source>
</reference>
<evidence type="ECO:0000259" key="1">
    <source>
        <dbReference type="PROSITE" id="PS51384"/>
    </source>
</evidence>
<dbReference type="PROSITE" id="PS51384">
    <property type="entry name" value="FAD_FR"/>
    <property type="match status" value="1"/>
</dbReference>
<dbReference type="InterPro" id="IPR013113">
    <property type="entry name" value="SIP_FAD-bd"/>
</dbReference>
<feature type="domain" description="FAD-binding FR-type" evidence="1">
    <location>
        <begin position="17"/>
        <end position="153"/>
    </location>
</feature>
<protein>
    <submittedName>
        <fullName evidence="2">NADPH-dependent ferric siderophore reductase, contains FAD-binding and SIP domains</fullName>
    </submittedName>
</protein>
<dbReference type="EMBL" id="FMYH01000001">
    <property type="protein sequence ID" value="SDB92192.1"/>
    <property type="molecule type" value="Genomic_DNA"/>
</dbReference>
<gene>
    <name evidence="2" type="ORF">SAMN05216410_0938</name>
</gene>
<sequence length="334" mass="35997">MSSTAQTQTMERTEPAYRVFAVRVARVQRLSPSFVRITFTGPDLHVFGTDGLDQRIKVVLPTSAGRAPLPADFAGDSWYQAWRDLPEDERCPLRTYTVRAVRPDAGLGEVDIDFVLHGDGDGEHDGPASRWVAAVRPGAESVLIGPNGRYDGPPSGIEWAPPAEATRLVLAGDEAAAPAITAILESLAPGTRAHAFIEVPHEDDALPVSLPDGVRLTWLPRHGQSVGSFAHEHGVLLDRAVREHMRGCAEPSAAPAVELEDVDIDTGILWEVPVAGAVDAAASATELALRGCYAWIAGEAGVIKDLRRHLVRDLGIDRRSVAFMGYWRLGKAEC</sequence>
<dbReference type="InterPro" id="IPR007037">
    <property type="entry name" value="SIP_rossman_dom"/>
</dbReference>
<accession>A0A1G6HD35</accession>
<dbReference type="InterPro" id="IPR039261">
    <property type="entry name" value="FNR_nucleotide-bd"/>
</dbReference>
<dbReference type="InterPro" id="IPR017938">
    <property type="entry name" value="Riboflavin_synthase-like_b-brl"/>
</dbReference>
<name>A0A1G6HD35_9MICO</name>
<organism evidence="2 3">
    <name type="scientific">Sanguibacter gelidistatuariae</name>
    <dbReference type="NCBI Taxonomy" id="1814289"/>
    <lineage>
        <taxon>Bacteria</taxon>
        <taxon>Bacillati</taxon>
        <taxon>Actinomycetota</taxon>
        <taxon>Actinomycetes</taxon>
        <taxon>Micrococcales</taxon>
        <taxon>Sanguibacteraceae</taxon>
        <taxon>Sanguibacter</taxon>
    </lineage>
</organism>
<dbReference type="RefSeq" id="WP_093181132.1">
    <property type="nucleotide sequence ID" value="NZ_FMYH01000001.1"/>
</dbReference>
<dbReference type="InterPro" id="IPR039374">
    <property type="entry name" value="SIP_fam"/>
</dbReference>
<dbReference type="PANTHER" id="PTHR30157">
    <property type="entry name" value="FERRIC REDUCTASE, NADPH-DEPENDENT"/>
    <property type="match status" value="1"/>
</dbReference>
<keyword evidence="3" id="KW-1185">Reference proteome</keyword>
<dbReference type="OrthoDB" id="3291337at2"/>
<dbReference type="Proteomes" id="UP000199039">
    <property type="component" value="Unassembled WGS sequence"/>
</dbReference>
<dbReference type="STRING" id="1814289.SAMN05216410_0938"/>
<dbReference type="InterPro" id="IPR017927">
    <property type="entry name" value="FAD-bd_FR_type"/>
</dbReference>
<evidence type="ECO:0000313" key="3">
    <source>
        <dbReference type="Proteomes" id="UP000199039"/>
    </source>
</evidence>
<dbReference type="CDD" id="cd06193">
    <property type="entry name" value="siderophore_interacting"/>
    <property type="match status" value="1"/>
</dbReference>
<dbReference type="Gene3D" id="2.40.30.10">
    <property type="entry name" value="Translation factors"/>
    <property type="match status" value="1"/>
</dbReference>
<dbReference type="AlphaFoldDB" id="A0A1G6HD35"/>
<evidence type="ECO:0000313" key="2">
    <source>
        <dbReference type="EMBL" id="SDB92192.1"/>
    </source>
</evidence>
<dbReference type="PANTHER" id="PTHR30157:SF0">
    <property type="entry name" value="NADPH-DEPENDENT FERRIC-CHELATE REDUCTASE"/>
    <property type="match status" value="1"/>
</dbReference>